<dbReference type="RefSeq" id="WP_037337700.1">
    <property type="nucleotide sequence ID" value="NZ_APNK01000014.1"/>
</dbReference>
<dbReference type="Proteomes" id="UP000028302">
    <property type="component" value="Unassembled WGS sequence"/>
</dbReference>
<dbReference type="OrthoDB" id="5729753at2"/>
<sequence>MSESFYTAYRRAGDPDAPVVMAFHGTGADEHQFVGLIQQMWPRAGIVAPRGDVSEGGALRFFRRTGEGVYDMADLATRTQRMAAFIGATREAHPGRPIQALGYSNGANILAAVMFEQPRLFERVALLHPLIPWTPKPQPALDGLPVFVSAGLRDPICPPALTDALIDWLRAQGAAVEPLITDGGHQVSQPEIDALQRFMQQPQA</sequence>
<gene>
    <name evidence="1" type="ORF">C41B8_10630</name>
</gene>
<evidence type="ECO:0000313" key="1">
    <source>
        <dbReference type="EMBL" id="KEZ77310.1"/>
    </source>
</evidence>
<accession>A0A084IKS6</accession>
<dbReference type="EMBL" id="APNK01000014">
    <property type="protein sequence ID" value="KEZ77310.1"/>
    <property type="molecule type" value="Genomic_DNA"/>
</dbReference>
<keyword evidence="2" id="KW-1185">Reference proteome</keyword>
<evidence type="ECO:0000313" key="2">
    <source>
        <dbReference type="Proteomes" id="UP000028302"/>
    </source>
</evidence>
<protein>
    <recommendedName>
        <fullName evidence="3">Phospholipase/carboxylesterase</fullName>
    </recommendedName>
</protein>
<reference evidence="1 2" key="1">
    <citation type="submission" date="2013-03" db="EMBL/GenBank/DDBJ databases">
        <title>Salinisphaera hydrothermalis C41B8 Genome Sequencing.</title>
        <authorList>
            <person name="Li C."/>
            <person name="Lai Q."/>
            <person name="Shao Z."/>
        </authorList>
    </citation>
    <scope>NUCLEOTIDE SEQUENCE [LARGE SCALE GENOMIC DNA]</scope>
    <source>
        <strain evidence="1 2">C41B8</strain>
    </source>
</reference>
<comment type="caution">
    <text evidence="1">The sequence shown here is derived from an EMBL/GenBank/DDBJ whole genome shotgun (WGS) entry which is preliminary data.</text>
</comment>
<dbReference type="STRING" id="1304275.C41B8_10630"/>
<dbReference type="Gene3D" id="3.40.50.1820">
    <property type="entry name" value="alpha/beta hydrolase"/>
    <property type="match status" value="1"/>
</dbReference>
<evidence type="ECO:0008006" key="3">
    <source>
        <dbReference type="Google" id="ProtNLM"/>
    </source>
</evidence>
<dbReference type="PATRIC" id="fig|1304275.5.peg.2169"/>
<dbReference type="InterPro" id="IPR029058">
    <property type="entry name" value="AB_hydrolase_fold"/>
</dbReference>
<proteinExistence type="predicted"/>
<dbReference type="AlphaFoldDB" id="A0A084IKS6"/>
<dbReference type="SUPFAM" id="SSF53474">
    <property type="entry name" value="alpha/beta-Hydrolases"/>
    <property type="match status" value="1"/>
</dbReference>
<organism evidence="1 2">
    <name type="scientific">Salinisphaera hydrothermalis (strain C41B8)</name>
    <dbReference type="NCBI Taxonomy" id="1304275"/>
    <lineage>
        <taxon>Bacteria</taxon>
        <taxon>Pseudomonadati</taxon>
        <taxon>Pseudomonadota</taxon>
        <taxon>Gammaproteobacteria</taxon>
        <taxon>Salinisphaerales</taxon>
        <taxon>Salinisphaeraceae</taxon>
        <taxon>Salinisphaera</taxon>
    </lineage>
</organism>
<name>A0A084IKS6_SALHC</name>
<dbReference type="eggNOG" id="COG0400">
    <property type="taxonomic scope" value="Bacteria"/>
</dbReference>